<gene>
    <name evidence="8" type="ORF">FDP41_004284</name>
</gene>
<dbReference type="Gene3D" id="3.30.465.10">
    <property type="match status" value="1"/>
</dbReference>
<keyword evidence="4" id="KW-0285">Flavoprotein</keyword>
<comment type="cofactor">
    <cofactor evidence="1">
        <name>FAD</name>
        <dbReference type="ChEBI" id="CHEBI:57692"/>
    </cofactor>
</comment>
<proteinExistence type="inferred from homology"/>
<dbReference type="InterPro" id="IPR045282">
    <property type="entry name" value="At4g08330-like"/>
</dbReference>
<dbReference type="PROSITE" id="PS51387">
    <property type="entry name" value="FAD_PCMH"/>
    <property type="match status" value="1"/>
</dbReference>
<feature type="domain" description="FAD-binding PCMH-type" evidence="7">
    <location>
        <begin position="709"/>
        <end position="916"/>
    </location>
</feature>
<organism evidence="8 9">
    <name type="scientific">Naegleria fowleri</name>
    <name type="common">Brain eating amoeba</name>
    <dbReference type="NCBI Taxonomy" id="5763"/>
    <lineage>
        <taxon>Eukaryota</taxon>
        <taxon>Discoba</taxon>
        <taxon>Heterolobosea</taxon>
        <taxon>Tetramitia</taxon>
        <taxon>Eutetramitia</taxon>
        <taxon>Vahlkampfiidae</taxon>
        <taxon>Naegleria</taxon>
    </lineage>
</organism>
<keyword evidence="9" id="KW-1185">Reference proteome</keyword>
<dbReference type="GO" id="GO:0071949">
    <property type="term" value="F:FAD binding"/>
    <property type="evidence" value="ECO:0007669"/>
    <property type="project" value="InterPro"/>
</dbReference>
<dbReference type="EC" id="1.5.99.12" evidence="3"/>
<dbReference type="EMBL" id="VFQX01000036">
    <property type="protein sequence ID" value="KAF0976989.1"/>
    <property type="molecule type" value="Genomic_DNA"/>
</dbReference>
<dbReference type="OrthoDB" id="415825at2759"/>
<evidence type="ECO:0000256" key="1">
    <source>
        <dbReference type="ARBA" id="ARBA00001974"/>
    </source>
</evidence>
<dbReference type="VEuPathDB" id="AmoebaDB:NfTy_067890"/>
<comment type="similarity">
    <text evidence="2">Belongs to the oxygen-dependent FAD-linked oxidoreductase family.</text>
</comment>
<evidence type="ECO:0000256" key="2">
    <source>
        <dbReference type="ARBA" id="ARBA00005466"/>
    </source>
</evidence>
<dbReference type="InterPro" id="IPR016170">
    <property type="entry name" value="Cytok_DH_C_sf"/>
</dbReference>
<comment type="caution">
    <text evidence="8">The sequence shown here is derived from an EMBL/GenBank/DDBJ whole genome shotgun (WGS) entry which is preliminary data.</text>
</comment>
<evidence type="ECO:0000256" key="6">
    <source>
        <dbReference type="ARBA" id="ARBA00023002"/>
    </source>
</evidence>
<dbReference type="AlphaFoldDB" id="A0A6A5BVL0"/>
<dbReference type="InterPro" id="IPR036318">
    <property type="entry name" value="FAD-bd_PCMH-like_sf"/>
</dbReference>
<dbReference type="RefSeq" id="XP_044561702.1">
    <property type="nucleotide sequence ID" value="XM_044707682.1"/>
</dbReference>
<sequence>MSSSIIDGISVDQLLTYLEQENKRTGMRMGYKLPTQIDHPHHSRIELLCGTCGHELGLSSEASSSSVTQVRMKQMDRNFISISIPFDHPFDTVEPFIPLLEFKNLKMMLNMNGKDLILECKNCGSQLGSAALPSHHHKPKTKIEVDVQNHHHDKKEHSITTVLNGKLFWKDIYRYQQGEALNPLILLPKNLNLSLVPFSTNQSVKASQQASREPNEIRFKKIIQRHVEEEERLRQAAIVTSQENSTTIEKYQAYLRDGEMVKRKMFKRLHNLKMSDQDLENDDMWKKWLFWYRDKNIPALYDKFNQLLRDEFHGNIRGVRKIEEVIKGHLLEDFQLHTSVLKLKQLVESDDANDKFELRSILHRRIFNEELLPSSSFEVLPYSSSVCEEHYKEKFFCFIDLTKANFSTLRTFDPDIFGGDHNITWRQFLNKETTFELFHSFQYTIRHPVFGKLNHGFSTRKMIEIAEHEQLNILYNMMKKHLLKEHPHLFEESHLFVPPIQCASDAFFFCFNTLQDAKVVFDALCRFDTELFPNVKDLIHLTVFKNHYYYFTNEEINSESNYCGNNHFDIYFDNQFNDNQFNNNNNNGPQKKMMAVASPQPRNLVGVVFMTLAFVMMMTHLVHGIPPNFVPYSAFDPYHYPNFTSVPCSAPNANLVNIYKRTVQNLLTSFTLAEKDDLFLLNSILQISNPAPAPQEILNRYAEDYGHIFHHVPLVVFVPTQVSQLSKLMRAVKVNNFAVREGDDDDHVDRSAQKIVAKIKVVIRGAGGNVEAASQVISIADHEEAIPPLYILIDMGSRYTQVSDSLQVSGAKKSIWAQAGAQWVSIVRAAAAHHLRPLVVPDYLGITLGGSLSIGGIGADSVFRGPAAAHVAELEIVKSDGDIVNVTSSSTLFRSVLGGMGQFGIISRVRLNLESNHPMTRIYHYVSTDLNVLIKAADQLQIVNSQNEVIQTIQTFFVPDTLFYIQIWALNGRTTYRSPQEKEQVEALLAKNLTYVFMLEITTRFDTQAPSMEEIAALTGQTFDLSVVDDMPTNVWDERLFYFTIPGLIASGQWFQRHTWMNIYLAGDVFERDPTTKLSDFDRLIANWTPATTTGFGHIGLYPLLNSQFNSVPFVSIPKTSKWSYLLVIGRDEPTGTDSGLNDQVFDNRRIWDLFTKRTIFQLDRPHATLYADNLIPNFRRSDWMANFGKCVWRDFVAAKHEFDPKRVFADPRSIFKN</sequence>
<accession>A0A6A5BVL0</accession>
<dbReference type="InterPro" id="IPR016164">
    <property type="entry name" value="FAD-linked_Oxase-like_C"/>
</dbReference>
<dbReference type="InterPro" id="IPR016167">
    <property type="entry name" value="FAD-bd_PCMH_sub1"/>
</dbReference>
<dbReference type="InterPro" id="IPR016169">
    <property type="entry name" value="FAD-bd_PCMH_sub2"/>
</dbReference>
<reference evidence="8 9" key="1">
    <citation type="journal article" date="2019" name="Sci. Rep.">
        <title>Nanopore sequencing improves the draft genome of the human pathogenic amoeba Naegleria fowleri.</title>
        <authorList>
            <person name="Liechti N."/>
            <person name="Schurch N."/>
            <person name="Bruggmann R."/>
            <person name="Wittwer M."/>
        </authorList>
    </citation>
    <scope>NUCLEOTIDE SEQUENCE [LARGE SCALE GENOMIC DNA]</scope>
    <source>
        <strain evidence="8 9">ATCC 30894</strain>
    </source>
</reference>
<dbReference type="PANTHER" id="PTHR13878">
    <property type="entry name" value="GULONOLACTONE OXIDASE"/>
    <property type="match status" value="1"/>
</dbReference>
<dbReference type="GeneID" id="68111502"/>
<dbReference type="InterPro" id="IPR006094">
    <property type="entry name" value="Oxid_FAD_bind_N"/>
</dbReference>
<dbReference type="Proteomes" id="UP000444721">
    <property type="component" value="Unassembled WGS sequence"/>
</dbReference>
<evidence type="ECO:0000313" key="9">
    <source>
        <dbReference type="Proteomes" id="UP000444721"/>
    </source>
</evidence>
<dbReference type="InterPro" id="IPR050432">
    <property type="entry name" value="FAD-linked_Oxidoreductases_BP"/>
</dbReference>
<dbReference type="VEuPathDB" id="AmoebaDB:NF0097370"/>
<dbReference type="SUPFAM" id="SSF56176">
    <property type="entry name" value="FAD-binding/transporter-associated domain-like"/>
    <property type="match status" value="1"/>
</dbReference>
<evidence type="ECO:0000256" key="5">
    <source>
        <dbReference type="ARBA" id="ARBA00022827"/>
    </source>
</evidence>
<evidence type="ECO:0000256" key="3">
    <source>
        <dbReference type="ARBA" id="ARBA00011928"/>
    </source>
</evidence>
<dbReference type="Pfam" id="PF24046">
    <property type="entry name" value="At4g08330"/>
    <property type="match status" value="1"/>
</dbReference>
<dbReference type="InterPro" id="IPR016166">
    <property type="entry name" value="FAD-bd_PCMH"/>
</dbReference>
<dbReference type="Gene3D" id="3.30.43.10">
    <property type="entry name" value="Uridine Diphospho-n-acetylenolpyruvylglucosamine Reductase, domain 2"/>
    <property type="match status" value="1"/>
</dbReference>
<dbReference type="Pfam" id="PF01565">
    <property type="entry name" value="FAD_binding_4"/>
    <property type="match status" value="1"/>
</dbReference>
<dbReference type="Pfam" id="PF09265">
    <property type="entry name" value="Cytokin-bind"/>
    <property type="match status" value="1"/>
</dbReference>
<dbReference type="InterPro" id="IPR015345">
    <property type="entry name" value="Cytokinin_DH_FAD/cytokin-bd"/>
</dbReference>
<name>A0A6A5BVL0_NAEFO</name>
<protein>
    <recommendedName>
        <fullName evidence="3">cytokinin dehydrogenase</fullName>
        <ecNumber evidence="3">1.5.99.12</ecNumber>
    </recommendedName>
</protein>
<dbReference type="VEuPathDB" id="AmoebaDB:FDP41_004284"/>
<dbReference type="GO" id="GO:0009690">
    <property type="term" value="P:cytokinin metabolic process"/>
    <property type="evidence" value="ECO:0007669"/>
    <property type="project" value="InterPro"/>
</dbReference>
<evidence type="ECO:0000256" key="4">
    <source>
        <dbReference type="ARBA" id="ARBA00022630"/>
    </source>
</evidence>
<dbReference type="GO" id="GO:0019139">
    <property type="term" value="F:cytokinin dehydrogenase activity"/>
    <property type="evidence" value="ECO:0007669"/>
    <property type="project" value="UniProtKB-EC"/>
</dbReference>
<dbReference type="SUPFAM" id="SSF55103">
    <property type="entry name" value="FAD-linked oxidases, C-terminal domain"/>
    <property type="match status" value="1"/>
</dbReference>
<keyword evidence="6" id="KW-0560">Oxidoreductase</keyword>
<keyword evidence="5" id="KW-0274">FAD</keyword>
<dbReference type="Gene3D" id="3.40.462.10">
    <property type="entry name" value="FAD-linked oxidases, C-terminal domain"/>
    <property type="match status" value="1"/>
</dbReference>
<evidence type="ECO:0000259" key="7">
    <source>
        <dbReference type="PROSITE" id="PS51387"/>
    </source>
</evidence>
<evidence type="ECO:0000313" key="8">
    <source>
        <dbReference type="EMBL" id="KAF0976989.1"/>
    </source>
</evidence>
<dbReference type="PANTHER" id="PTHR13878:SF53">
    <property type="entry name" value="CYTOKININ DEHYDROGENASE 6"/>
    <property type="match status" value="1"/>
</dbReference>